<dbReference type="InterPro" id="IPR043502">
    <property type="entry name" value="DNA/RNA_pol_sf"/>
</dbReference>
<reference evidence="2" key="1">
    <citation type="submission" date="2021-04" db="EMBL/GenBank/DDBJ databases">
        <authorList>
            <consortium name="Molecular Ecology Group"/>
        </authorList>
    </citation>
    <scope>NUCLEOTIDE SEQUENCE</scope>
</reference>
<protein>
    <recommendedName>
        <fullName evidence="1">Reverse transcriptase domain-containing protein</fullName>
    </recommendedName>
</protein>
<proteinExistence type="predicted"/>
<sequence length="173" mass="20247">NVPLIWREAIMIPLIKPGKDSSNASNYRPISLTSCLCKTMERITNFRLQWYIESENIITPQQAGFRKFYSTEDQTTYLSQEIEDAFQDKKLVLAAWIDLRKAFDKVWKEGLLKKLRNYKINGKMYNWIKAYLHNRRARVQVDGFKSKKVLLRQGVPQGGVLSPTLFLLFINDL</sequence>
<evidence type="ECO:0000313" key="2">
    <source>
        <dbReference type="EMBL" id="CAG5134700.1"/>
    </source>
</evidence>
<keyword evidence="3" id="KW-1185">Reference proteome</keyword>
<dbReference type="Proteomes" id="UP000678393">
    <property type="component" value="Unassembled WGS sequence"/>
</dbReference>
<dbReference type="CDD" id="cd01650">
    <property type="entry name" value="RT_nLTR_like"/>
    <property type="match status" value="1"/>
</dbReference>
<feature type="domain" description="Reverse transcriptase" evidence="1">
    <location>
        <begin position="1"/>
        <end position="173"/>
    </location>
</feature>
<feature type="non-terminal residue" evidence="2">
    <location>
        <position position="1"/>
    </location>
</feature>
<dbReference type="PROSITE" id="PS50878">
    <property type="entry name" value="RT_POL"/>
    <property type="match status" value="1"/>
</dbReference>
<dbReference type="SUPFAM" id="SSF56672">
    <property type="entry name" value="DNA/RNA polymerases"/>
    <property type="match status" value="1"/>
</dbReference>
<organism evidence="2 3">
    <name type="scientific">Candidula unifasciata</name>
    <dbReference type="NCBI Taxonomy" id="100452"/>
    <lineage>
        <taxon>Eukaryota</taxon>
        <taxon>Metazoa</taxon>
        <taxon>Spiralia</taxon>
        <taxon>Lophotrochozoa</taxon>
        <taxon>Mollusca</taxon>
        <taxon>Gastropoda</taxon>
        <taxon>Heterobranchia</taxon>
        <taxon>Euthyneura</taxon>
        <taxon>Panpulmonata</taxon>
        <taxon>Eupulmonata</taxon>
        <taxon>Stylommatophora</taxon>
        <taxon>Helicina</taxon>
        <taxon>Helicoidea</taxon>
        <taxon>Geomitridae</taxon>
        <taxon>Candidula</taxon>
    </lineage>
</organism>
<evidence type="ECO:0000259" key="1">
    <source>
        <dbReference type="PROSITE" id="PS50878"/>
    </source>
</evidence>
<dbReference type="AlphaFoldDB" id="A0A8S4A2Z0"/>
<dbReference type="Pfam" id="PF00078">
    <property type="entry name" value="RVT_1"/>
    <property type="match status" value="1"/>
</dbReference>
<dbReference type="OrthoDB" id="6243574at2759"/>
<feature type="non-terminal residue" evidence="2">
    <location>
        <position position="173"/>
    </location>
</feature>
<evidence type="ECO:0000313" key="3">
    <source>
        <dbReference type="Proteomes" id="UP000678393"/>
    </source>
</evidence>
<dbReference type="PANTHER" id="PTHR19446">
    <property type="entry name" value="REVERSE TRANSCRIPTASES"/>
    <property type="match status" value="1"/>
</dbReference>
<dbReference type="InterPro" id="IPR000477">
    <property type="entry name" value="RT_dom"/>
</dbReference>
<comment type="caution">
    <text evidence="2">The sequence shown here is derived from an EMBL/GenBank/DDBJ whole genome shotgun (WGS) entry which is preliminary data.</text>
</comment>
<name>A0A8S4A2Z0_9EUPU</name>
<gene>
    <name evidence="2" type="ORF">CUNI_LOCUS20258</name>
</gene>
<accession>A0A8S4A2Z0</accession>
<dbReference type="EMBL" id="CAJHNH020007512">
    <property type="protein sequence ID" value="CAG5134700.1"/>
    <property type="molecule type" value="Genomic_DNA"/>
</dbReference>